<dbReference type="Proteomes" id="UP000305948">
    <property type="component" value="Unassembled WGS sequence"/>
</dbReference>
<dbReference type="PROSITE" id="PS50280">
    <property type="entry name" value="SET"/>
    <property type="match status" value="1"/>
</dbReference>
<dbReference type="Gene3D" id="2.170.270.10">
    <property type="entry name" value="SET domain"/>
    <property type="match status" value="1"/>
</dbReference>
<sequence length="187" mass="20772">MAAKPSNWVLNVVYIPQQCYHSSVPADVLAHIRGAVQKTGKLDGRTSLVSIRTITEPSHPAFGQCGLFAAKKIPPRTHIIDYSGEVHADERQSDYDLSLYRSQDGNVNIGIDACKMGNEARFINDYRGIRSKPNAVFQERRADSGELRMSVWTSSLPLKKNEEILVSYGKGWWQARAAEGAVPIESQ</sequence>
<evidence type="ECO:0000259" key="1">
    <source>
        <dbReference type="PROSITE" id="PS50280"/>
    </source>
</evidence>
<dbReference type="STRING" id="5364.A0A5C3NIF3"/>
<proteinExistence type="predicted"/>
<keyword evidence="3" id="KW-1185">Reference proteome</keyword>
<evidence type="ECO:0000313" key="3">
    <source>
        <dbReference type="Proteomes" id="UP000305948"/>
    </source>
</evidence>
<evidence type="ECO:0000313" key="2">
    <source>
        <dbReference type="EMBL" id="TFK57494.1"/>
    </source>
</evidence>
<name>A0A5C3NIF3_9AGAM</name>
<protein>
    <recommendedName>
        <fullName evidence="1">SET domain-containing protein</fullName>
    </recommendedName>
</protein>
<dbReference type="InterPro" id="IPR001214">
    <property type="entry name" value="SET_dom"/>
</dbReference>
<feature type="domain" description="SET" evidence="1">
    <location>
        <begin position="47"/>
        <end position="169"/>
    </location>
</feature>
<dbReference type="EMBL" id="ML213503">
    <property type="protein sequence ID" value="TFK57494.1"/>
    <property type="molecule type" value="Genomic_DNA"/>
</dbReference>
<organism evidence="2 3">
    <name type="scientific">Heliocybe sulcata</name>
    <dbReference type="NCBI Taxonomy" id="5364"/>
    <lineage>
        <taxon>Eukaryota</taxon>
        <taxon>Fungi</taxon>
        <taxon>Dikarya</taxon>
        <taxon>Basidiomycota</taxon>
        <taxon>Agaricomycotina</taxon>
        <taxon>Agaricomycetes</taxon>
        <taxon>Gloeophyllales</taxon>
        <taxon>Gloeophyllaceae</taxon>
        <taxon>Heliocybe</taxon>
    </lineage>
</organism>
<dbReference type="OrthoDB" id="5792673at2759"/>
<gene>
    <name evidence="2" type="ORF">OE88DRAFT_1651236</name>
</gene>
<dbReference type="AlphaFoldDB" id="A0A5C3NIF3"/>
<accession>A0A5C3NIF3</accession>
<dbReference type="Pfam" id="PF00856">
    <property type="entry name" value="SET"/>
    <property type="match status" value="1"/>
</dbReference>
<dbReference type="SUPFAM" id="SSF82199">
    <property type="entry name" value="SET domain"/>
    <property type="match status" value="1"/>
</dbReference>
<reference evidence="2 3" key="1">
    <citation type="journal article" date="2019" name="Nat. Ecol. Evol.">
        <title>Megaphylogeny resolves global patterns of mushroom evolution.</title>
        <authorList>
            <person name="Varga T."/>
            <person name="Krizsan K."/>
            <person name="Foldi C."/>
            <person name="Dima B."/>
            <person name="Sanchez-Garcia M."/>
            <person name="Sanchez-Ramirez S."/>
            <person name="Szollosi G.J."/>
            <person name="Szarkandi J.G."/>
            <person name="Papp V."/>
            <person name="Albert L."/>
            <person name="Andreopoulos W."/>
            <person name="Angelini C."/>
            <person name="Antonin V."/>
            <person name="Barry K.W."/>
            <person name="Bougher N.L."/>
            <person name="Buchanan P."/>
            <person name="Buyck B."/>
            <person name="Bense V."/>
            <person name="Catcheside P."/>
            <person name="Chovatia M."/>
            <person name="Cooper J."/>
            <person name="Damon W."/>
            <person name="Desjardin D."/>
            <person name="Finy P."/>
            <person name="Geml J."/>
            <person name="Haridas S."/>
            <person name="Hughes K."/>
            <person name="Justo A."/>
            <person name="Karasinski D."/>
            <person name="Kautmanova I."/>
            <person name="Kiss B."/>
            <person name="Kocsube S."/>
            <person name="Kotiranta H."/>
            <person name="LaButti K.M."/>
            <person name="Lechner B.E."/>
            <person name="Liimatainen K."/>
            <person name="Lipzen A."/>
            <person name="Lukacs Z."/>
            <person name="Mihaltcheva S."/>
            <person name="Morgado L.N."/>
            <person name="Niskanen T."/>
            <person name="Noordeloos M.E."/>
            <person name="Ohm R.A."/>
            <person name="Ortiz-Santana B."/>
            <person name="Ovrebo C."/>
            <person name="Racz N."/>
            <person name="Riley R."/>
            <person name="Savchenko A."/>
            <person name="Shiryaev A."/>
            <person name="Soop K."/>
            <person name="Spirin V."/>
            <person name="Szebenyi C."/>
            <person name="Tomsovsky M."/>
            <person name="Tulloss R.E."/>
            <person name="Uehling J."/>
            <person name="Grigoriev I.V."/>
            <person name="Vagvolgyi C."/>
            <person name="Papp T."/>
            <person name="Martin F.M."/>
            <person name="Miettinen O."/>
            <person name="Hibbett D.S."/>
            <person name="Nagy L.G."/>
        </authorList>
    </citation>
    <scope>NUCLEOTIDE SEQUENCE [LARGE SCALE GENOMIC DNA]</scope>
    <source>
        <strain evidence="2 3">OMC1185</strain>
    </source>
</reference>
<dbReference type="InterPro" id="IPR046341">
    <property type="entry name" value="SET_dom_sf"/>
</dbReference>